<dbReference type="CDD" id="cd12148">
    <property type="entry name" value="fungal_TF_MHR"/>
    <property type="match status" value="1"/>
</dbReference>
<dbReference type="InterPro" id="IPR053181">
    <property type="entry name" value="EcdB-like_regulator"/>
</dbReference>
<dbReference type="Pfam" id="PF00172">
    <property type="entry name" value="Zn_clus"/>
    <property type="match status" value="1"/>
</dbReference>
<keyword evidence="2" id="KW-0238">DNA-binding</keyword>
<feature type="compositionally biased region" description="Basic residues" evidence="5">
    <location>
        <begin position="9"/>
        <end position="21"/>
    </location>
</feature>
<keyword evidence="8" id="KW-1185">Reference proteome</keyword>
<dbReference type="RefSeq" id="XP_020118006.1">
    <property type="nucleotide sequence ID" value="XM_020269022.1"/>
</dbReference>
<accession>A0A225ATZ7</accession>
<dbReference type="InterPro" id="IPR001138">
    <property type="entry name" value="Zn2Cys6_DnaBD"/>
</dbReference>
<evidence type="ECO:0000259" key="6">
    <source>
        <dbReference type="PROSITE" id="PS50048"/>
    </source>
</evidence>
<dbReference type="GO" id="GO:0000981">
    <property type="term" value="F:DNA-binding transcription factor activity, RNA polymerase II-specific"/>
    <property type="evidence" value="ECO:0007669"/>
    <property type="project" value="InterPro"/>
</dbReference>
<evidence type="ECO:0000256" key="2">
    <source>
        <dbReference type="ARBA" id="ARBA00023125"/>
    </source>
</evidence>
<proteinExistence type="predicted"/>
<dbReference type="CDD" id="cd00067">
    <property type="entry name" value="GAL4"/>
    <property type="match status" value="1"/>
</dbReference>
<reference evidence="7 8" key="1">
    <citation type="submission" date="2015-06" db="EMBL/GenBank/DDBJ databases">
        <title>Talaromyces atroroseus IBT 11181 draft genome.</title>
        <authorList>
            <person name="Rasmussen K.B."/>
            <person name="Rasmussen S."/>
            <person name="Petersen B."/>
            <person name="Sicheritz-Ponten T."/>
            <person name="Mortensen U.H."/>
            <person name="Thrane U."/>
        </authorList>
    </citation>
    <scope>NUCLEOTIDE SEQUENCE [LARGE SCALE GENOMIC DNA]</scope>
    <source>
        <strain evidence="7 8">IBT 11181</strain>
    </source>
</reference>
<evidence type="ECO:0000313" key="8">
    <source>
        <dbReference type="Proteomes" id="UP000214365"/>
    </source>
</evidence>
<dbReference type="PROSITE" id="PS50048">
    <property type="entry name" value="ZN2_CY6_FUNGAL_2"/>
    <property type="match status" value="1"/>
</dbReference>
<sequence>MSDSSASSSRKRQRLRPAKSYPRKRTAVACELCRARKTRCDNGRPSCSVCVESGVVCSYTVGSNGTTLTPEPSPSQLLARIDYAVQLLEQQGQSHTPEVQTNEADVEEPCSHEVLRPEGGTRSELMLDWPCLRGYVPAKTRSLLWLAQPDSTLDDIRGYSHDPSVRNGGATFSSGAEESYAVQLVKRYLTLVHIKNPILDEQTLLKQARGIAEVGFDWTGESCLVLLACALATLVTAYDDRNENGSFPSNRTISKSYFRAARKRLGLLDLSLVAAQCRYLTAIYEMCSFRVMEAWSHYQQASTITGTLLLRQIAMQAHDLKLLERLYYSCIRSHGDIDGEVPLPQCELVKFKSLGLFPSLPDMVLSPSPEIDSEISETANVGWFYYLAEISALRTSMQMRRALYSHGEDWWITDIQYVIKQVNSLEEEIDAWYDHLPDTIKWHAGAKVASAELASILYARLRLIKLRLLHPCLYFNIHASSDNPMWTEASRQSLKALDLSAQTLDRHSSTNAWRHGGTWFMVRSTFKACLSILAAIRSGRFVCDKNWVSLIRRGMSVLEVWREECGDVLWMELIVKQLLEDTLANPPTCASGQSSIVWSYREQDEISGAA</sequence>
<dbReference type="SUPFAM" id="SSF57701">
    <property type="entry name" value="Zn2/Cys6 DNA-binding domain"/>
    <property type="match status" value="1"/>
</dbReference>
<keyword evidence="1" id="KW-0805">Transcription regulation</keyword>
<dbReference type="Proteomes" id="UP000214365">
    <property type="component" value="Unassembled WGS sequence"/>
</dbReference>
<keyword evidence="3" id="KW-0804">Transcription</keyword>
<evidence type="ECO:0000256" key="1">
    <source>
        <dbReference type="ARBA" id="ARBA00023015"/>
    </source>
</evidence>
<protein>
    <recommendedName>
        <fullName evidence="6">Zn(2)-C6 fungal-type domain-containing protein</fullName>
    </recommendedName>
</protein>
<dbReference type="InterPro" id="IPR036864">
    <property type="entry name" value="Zn2-C6_fun-type_DNA-bd_sf"/>
</dbReference>
<feature type="domain" description="Zn(2)-C6 fungal-type" evidence="6">
    <location>
        <begin position="29"/>
        <end position="59"/>
    </location>
</feature>
<evidence type="ECO:0000256" key="5">
    <source>
        <dbReference type="SAM" id="MobiDB-lite"/>
    </source>
</evidence>
<evidence type="ECO:0000256" key="3">
    <source>
        <dbReference type="ARBA" id="ARBA00023163"/>
    </source>
</evidence>
<dbReference type="GeneID" id="31006469"/>
<comment type="caution">
    <text evidence="7">The sequence shown here is derived from an EMBL/GenBank/DDBJ whole genome shotgun (WGS) entry which is preliminary data.</text>
</comment>
<name>A0A225ATZ7_TALAT</name>
<dbReference type="AlphaFoldDB" id="A0A225ATZ7"/>
<dbReference type="PANTHER" id="PTHR47785">
    <property type="entry name" value="ZN(II)2CYS6 TRANSCRIPTION FACTOR (EUROFUNG)-RELATED-RELATED"/>
    <property type="match status" value="1"/>
</dbReference>
<dbReference type="EMBL" id="LFMY01000010">
    <property type="protein sequence ID" value="OKL57885.1"/>
    <property type="molecule type" value="Genomic_DNA"/>
</dbReference>
<dbReference type="PANTHER" id="PTHR47785:SF5">
    <property type="entry name" value="ZN(II)2CYS6 TRANSCRIPTION FACTOR (EUROFUNG)"/>
    <property type="match status" value="1"/>
</dbReference>
<evidence type="ECO:0000313" key="7">
    <source>
        <dbReference type="EMBL" id="OKL57885.1"/>
    </source>
</evidence>
<dbReference type="GO" id="GO:0008270">
    <property type="term" value="F:zinc ion binding"/>
    <property type="evidence" value="ECO:0007669"/>
    <property type="project" value="InterPro"/>
</dbReference>
<dbReference type="Gene3D" id="4.10.240.10">
    <property type="entry name" value="Zn(2)-C6 fungal-type DNA-binding domain"/>
    <property type="match status" value="1"/>
</dbReference>
<dbReference type="PROSITE" id="PS00463">
    <property type="entry name" value="ZN2_CY6_FUNGAL_1"/>
    <property type="match status" value="1"/>
</dbReference>
<gene>
    <name evidence="7" type="ORF">UA08_06714</name>
</gene>
<feature type="region of interest" description="Disordered" evidence="5">
    <location>
        <begin position="1"/>
        <end position="21"/>
    </location>
</feature>
<dbReference type="OrthoDB" id="4356994at2759"/>
<dbReference type="GO" id="GO:0003677">
    <property type="term" value="F:DNA binding"/>
    <property type="evidence" value="ECO:0007669"/>
    <property type="project" value="UniProtKB-KW"/>
</dbReference>
<dbReference type="SMART" id="SM00066">
    <property type="entry name" value="GAL4"/>
    <property type="match status" value="1"/>
</dbReference>
<keyword evidence="4" id="KW-0539">Nucleus</keyword>
<dbReference type="STRING" id="1441469.A0A225ATZ7"/>
<evidence type="ECO:0000256" key="4">
    <source>
        <dbReference type="ARBA" id="ARBA00023242"/>
    </source>
</evidence>
<organism evidence="7 8">
    <name type="scientific">Talaromyces atroroseus</name>
    <dbReference type="NCBI Taxonomy" id="1441469"/>
    <lineage>
        <taxon>Eukaryota</taxon>
        <taxon>Fungi</taxon>
        <taxon>Dikarya</taxon>
        <taxon>Ascomycota</taxon>
        <taxon>Pezizomycotina</taxon>
        <taxon>Eurotiomycetes</taxon>
        <taxon>Eurotiomycetidae</taxon>
        <taxon>Eurotiales</taxon>
        <taxon>Trichocomaceae</taxon>
        <taxon>Talaromyces</taxon>
        <taxon>Talaromyces sect. Trachyspermi</taxon>
    </lineage>
</organism>